<evidence type="ECO:0000256" key="3">
    <source>
        <dbReference type="ARBA" id="ARBA00022989"/>
    </source>
</evidence>
<dbReference type="PANTHER" id="PTHR24092:SF174">
    <property type="entry name" value="PHOSPHOLIPID-TRANSPORTING ATPASE DNF3-RELATED"/>
    <property type="match status" value="1"/>
</dbReference>
<evidence type="ECO:0000256" key="6">
    <source>
        <dbReference type="SAM" id="Phobius"/>
    </source>
</evidence>
<protein>
    <recommendedName>
        <fullName evidence="9">P-type phospholipid transporter</fullName>
    </recommendedName>
</protein>
<feature type="transmembrane region" description="Helical" evidence="6">
    <location>
        <begin position="63"/>
        <end position="84"/>
    </location>
</feature>
<evidence type="ECO:0000256" key="5">
    <source>
        <dbReference type="SAM" id="MobiDB-lite"/>
    </source>
</evidence>
<evidence type="ECO:0000313" key="7">
    <source>
        <dbReference type="EMBL" id="KAL1840543.1"/>
    </source>
</evidence>
<dbReference type="InterPro" id="IPR023299">
    <property type="entry name" value="ATPase_P-typ_cyto_dom_N"/>
</dbReference>
<evidence type="ECO:0000256" key="4">
    <source>
        <dbReference type="ARBA" id="ARBA00023136"/>
    </source>
</evidence>
<reference evidence="7 8" key="1">
    <citation type="journal article" date="2024" name="Commun. Biol.">
        <title>Comparative genomic analysis of thermophilic fungi reveals convergent evolutionary adaptations and gene losses.</title>
        <authorList>
            <person name="Steindorff A.S."/>
            <person name="Aguilar-Pontes M.V."/>
            <person name="Robinson A.J."/>
            <person name="Andreopoulos B."/>
            <person name="LaButti K."/>
            <person name="Kuo A."/>
            <person name="Mondo S."/>
            <person name="Riley R."/>
            <person name="Otillar R."/>
            <person name="Haridas S."/>
            <person name="Lipzen A."/>
            <person name="Grimwood J."/>
            <person name="Schmutz J."/>
            <person name="Clum A."/>
            <person name="Reid I.D."/>
            <person name="Moisan M.C."/>
            <person name="Butler G."/>
            <person name="Nguyen T.T.M."/>
            <person name="Dewar K."/>
            <person name="Conant G."/>
            <person name="Drula E."/>
            <person name="Henrissat B."/>
            <person name="Hansel C."/>
            <person name="Singer S."/>
            <person name="Hutchinson M.I."/>
            <person name="de Vries R.P."/>
            <person name="Natvig D.O."/>
            <person name="Powell A.J."/>
            <person name="Tsang A."/>
            <person name="Grigoriev I.V."/>
        </authorList>
    </citation>
    <scope>NUCLEOTIDE SEQUENCE [LARGE SCALE GENOMIC DNA]</scope>
    <source>
        <strain evidence="7 8">ATCC 24622</strain>
    </source>
</reference>
<feature type="compositionally biased region" description="Low complexity" evidence="5">
    <location>
        <begin position="372"/>
        <end position="385"/>
    </location>
</feature>
<dbReference type="PANTHER" id="PTHR24092">
    <property type="entry name" value="PROBABLE PHOSPHOLIPID-TRANSPORTING ATPASE"/>
    <property type="match status" value="1"/>
</dbReference>
<organism evidence="7 8">
    <name type="scientific">Phialemonium thermophilum</name>
    <dbReference type="NCBI Taxonomy" id="223376"/>
    <lineage>
        <taxon>Eukaryota</taxon>
        <taxon>Fungi</taxon>
        <taxon>Dikarya</taxon>
        <taxon>Ascomycota</taxon>
        <taxon>Pezizomycotina</taxon>
        <taxon>Sordariomycetes</taxon>
        <taxon>Sordariomycetidae</taxon>
        <taxon>Cephalothecales</taxon>
        <taxon>Cephalothecaceae</taxon>
        <taxon>Phialemonium</taxon>
    </lineage>
</organism>
<dbReference type="SUPFAM" id="SSF81660">
    <property type="entry name" value="Metal cation-transporting ATPase, ATP-binding domain N"/>
    <property type="match status" value="1"/>
</dbReference>
<proteinExistence type="predicted"/>
<evidence type="ECO:0000313" key="8">
    <source>
        <dbReference type="Proteomes" id="UP001586593"/>
    </source>
</evidence>
<comment type="subcellular location">
    <subcellularLocation>
        <location evidence="1">Membrane</location>
    </subcellularLocation>
</comment>
<dbReference type="Gene3D" id="3.40.1110.10">
    <property type="entry name" value="Calcium-transporting ATPase, cytoplasmic domain N"/>
    <property type="match status" value="2"/>
</dbReference>
<name>A0ABR3VGX2_9PEZI</name>
<dbReference type="EMBL" id="JAZHXJ010002191">
    <property type="protein sequence ID" value="KAL1840543.1"/>
    <property type="molecule type" value="Genomic_DNA"/>
</dbReference>
<dbReference type="Pfam" id="PF13246">
    <property type="entry name" value="Cation_ATPase"/>
    <property type="match status" value="1"/>
</dbReference>
<keyword evidence="4 6" id="KW-0472">Membrane</keyword>
<keyword evidence="3 6" id="KW-1133">Transmembrane helix</keyword>
<dbReference type="Proteomes" id="UP001586593">
    <property type="component" value="Unassembled WGS sequence"/>
</dbReference>
<evidence type="ECO:0008006" key="9">
    <source>
        <dbReference type="Google" id="ProtNLM"/>
    </source>
</evidence>
<keyword evidence="2 6" id="KW-0812">Transmembrane</keyword>
<accession>A0ABR3VGX2</accession>
<dbReference type="InterPro" id="IPR018303">
    <property type="entry name" value="ATPase_P-typ_P_site"/>
</dbReference>
<feature type="region of interest" description="Disordered" evidence="5">
    <location>
        <begin position="361"/>
        <end position="385"/>
    </location>
</feature>
<sequence>MNAHKDVHAKAPAMQKTVNRIVALLVLFVLMLSFGCTIGYEVWKGSYKPRAWYLTDADVSFKEVVIAFIIAFNTLIPLSLYVSLEIIKLGQFLLLHDVEMYDPVTDTPMVANTTTILENLGQIRYVFSDKTGTLTENVMRFRKMSVAGTAWLHDADLRREAREEKTPDPSGGAVERKASKGKRKQTTRTSWRSTARPGHAPPLLTTEDFVRYLRNRPHSAFSRKARHFILCMALCHTCLPEKNAEGEVVSFQAASPDELALVEAAREMGYLLVDRPAQAIKLQFRDLDGRDMVRTYEVLDVIEFSSRRKRMSVVVRMPDGRVCLFTKGADSAILPRLKLSNLAAQKASAVEWRASKRKSVEQEKALRRRSTQRSNSNYNSNNARDSISLVRAARSSSRPRRSTSSFVPDEVDSWLTRRETEELDRQVAYDEAAYASPRPSIGGARKSFEFPRLFDDPLDGMVDENLALNEGAVFERCFQHVDDFSSEGLRTLLFAYRYVDEEEYRKWKAVRRRS</sequence>
<dbReference type="PROSITE" id="PS00154">
    <property type="entry name" value="ATPASE_E1_E2"/>
    <property type="match status" value="1"/>
</dbReference>
<feature type="transmembrane region" description="Helical" evidence="6">
    <location>
        <begin position="21"/>
        <end position="43"/>
    </location>
</feature>
<keyword evidence="8" id="KW-1185">Reference proteome</keyword>
<gene>
    <name evidence="7" type="ORF">VTK73DRAFT_3728</name>
</gene>
<feature type="region of interest" description="Disordered" evidence="5">
    <location>
        <begin position="160"/>
        <end position="202"/>
    </location>
</feature>
<evidence type="ECO:0000256" key="1">
    <source>
        <dbReference type="ARBA" id="ARBA00004370"/>
    </source>
</evidence>
<comment type="caution">
    <text evidence="7">The sequence shown here is derived from an EMBL/GenBank/DDBJ whole genome shotgun (WGS) entry which is preliminary data.</text>
</comment>
<evidence type="ECO:0000256" key="2">
    <source>
        <dbReference type="ARBA" id="ARBA00022692"/>
    </source>
</evidence>